<proteinExistence type="predicted"/>
<evidence type="ECO:0000313" key="2">
    <source>
        <dbReference type="Proteomes" id="UP000182658"/>
    </source>
</evidence>
<sequence>MRLQILVAPAAFSAHDAFPYRYRRHVPSHSRTGPSVRFSSAGCTVYTSDRYMSQRSWTQRNGLADNRLNGVMTAGYTVADILFRSALVDCCDLHSQLLA</sequence>
<organism evidence="1 2">
    <name type="scientific">Coniochaeta ligniaria NRRL 30616</name>
    <dbReference type="NCBI Taxonomy" id="1408157"/>
    <lineage>
        <taxon>Eukaryota</taxon>
        <taxon>Fungi</taxon>
        <taxon>Dikarya</taxon>
        <taxon>Ascomycota</taxon>
        <taxon>Pezizomycotina</taxon>
        <taxon>Sordariomycetes</taxon>
        <taxon>Sordariomycetidae</taxon>
        <taxon>Coniochaetales</taxon>
        <taxon>Coniochaetaceae</taxon>
        <taxon>Coniochaeta</taxon>
    </lineage>
</organism>
<name>A0A1J7IY50_9PEZI</name>
<evidence type="ECO:0000313" key="1">
    <source>
        <dbReference type="EMBL" id="OIW32679.1"/>
    </source>
</evidence>
<reference evidence="1 2" key="1">
    <citation type="submission" date="2016-10" db="EMBL/GenBank/DDBJ databases">
        <title>Draft genome sequence of Coniochaeta ligniaria NRRL30616, a lignocellulolytic fungus for bioabatement of inhibitors in plant biomass hydrolysates.</title>
        <authorList>
            <consortium name="DOE Joint Genome Institute"/>
            <person name="Jimenez D.J."/>
            <person name="Hector R.E."/>
            <person name="Riley R."/>
            <person name="Sun H."/>
            <person name="Grigoriev I.V."/>
            <person name="Van Elsas J.D."/>
            <person name="Nichols N.N."/>
        </authorList>
    </citation>
    <scope>NUCLEOTIDE SEQUENCE [LARGE SCALE GENOMIC DNA]</scope>
    <source>
        <strain evidence="1 2">NRRL 30616</strain>
    </source>
</reference>
<dbReference type="AlphaFoldDB" id="A0A1J7IY50"/>
<keyword evidence="2" id="KW-1185">Reference proteome</keyword>
<dbReference type="Proteomes" id="UP000182658">
    <property type="component" value="Unassembled WGS sequence"/>
</dbReference>
<dbReference type="EMBL" id="KV875095">
    <property type="protein sequence ID" value="OIW32679.1"/>
    <property type="molecule type" value="Genomic_DNA"/>
</dbReference>
<gene>
    <name evidence="1" type="ORF">CONLIGDRAFT_276194</name>
</gene>
<dbReference type="InParanoid" id="A0A1J7IY50"/>
<accession>A0A1J7IY50</accession>
<protein>
    <submittedName>
        <fullName evidence="1">Uncharacterized protein</fullName>
    </submittedName>
</protein>